<evidence type="ECO:0000256" key="4">
    <source>
        <dbReference type="ARBA" id="ARBA00022722"/>
    </source>
</evidence>
<dbReference type="InterPro" id="IPR007409">
    <property type="entry name" value="Restrct_endonuc_type1_HsdR_N"/>
</dbReference>
<dbReference type="InterPro" id="IPR055180">
    <property type="entry name" value="HsdR_RecA-like_helicase_dom_2"/>
</dbReference>
<reference evidence="14 15" key="1">
    <citation type="journal article" date="2011" name="J. Bacteriol.">
        <title>The Draft Genome of Planococcus donghaensis MPA1U2 Reveals Nonsporulation Pathways Controlled by a Conserved Spo0A Regulon.</title>
        <authorList>
            <person name="Pearson M.D."/>
            <person name="Noller H.F."/>
        </authorList>
    </citation>
    <scope>NUCLEOTIDE SEQUENCE [LARGE SCALE GENOMIC DNA]</scope>
    <source>
        <strain evidence="14 15">MPA1U2</strain>
    </source>
</reference>
<dbReference type="Pfam" id="PF22679">
    <property type="entry name" value="T1R_D3-like"/>
    <property type="match status" value="1"/>
</dbReference>
<keyword evidence="8 11" id="KW-0378">Hydrolase</keyword>
<evidence type="ECO:0000256" key="12">
    <source>
        <dbReference type="SAM" id="Coils"/>
    </source>
</evidence>
<comment type="function">
    <text evidence="11">Subunit R is required for both nuclease and ATPase activities, but not for modification.</text>
</comment>
<dbReference type="Gene3D" id="1.20.58.910">
    <property type="match status" value="1"/>
</dbReference>
<dbReference type="EMBL" id="AEPB01000057">
    <property type="protein sequence ID" value="EGA88441.1"/>
    <property type="molecule type" value="Genomic_DNA"/>
</dbReference>
<dbReference type="InterPro" id="IPR022625">
    <property type="entry name" value="TypeI_RM_Rsu_C"/>
</dbReference>
<dbReference type="InterPro" id="IPR014001">
    <property type="entry name" value="Helicase_ATP-bd"/>
</dbReference>
<name>E7RKL1_9BACL</name>
<accession>E7RKL1</accession>
<feature type="domain" description="Helicase ATP-binding" evidence="13">
    <location>
        <begin position="258"/>
        <end position="406"/>
    </location>
</feature>
<organism evidence="14 15">
    <name type="scientific">Planococcus donghaensis MPA1U2</name>
    <dbReference type="NCBI Taxonomy" id="933115"/>
    <lineage>
        <taxon>Bacteria</taxon>
        <taxon>Bacillati</taxon>
        <taxon>Bacillota</taxon>
        <taxon>Bacilli</taxon>
        <taxon>Bacillales</taxon>
        <taxon>Caryophanaceae</taxon>
        <taxon>Planococcus</taxon>
    </lineage>
</organism>
<dbReference type="InterPro" id="IPR040980">
    <property type="entry name" value="SWI2_SNF2"/>
</dbReference>
<gene>
    <name evidence="14" type="ORF">GPDM_15179</name>
</gene>
<dbReference type="GO" id="GO:0003677">
    <property type="term" value="F:DNA binding"/>
    <property type="evidence" value="ECO:0007669"/>
    <property type="project" value="UniProtKB-KW"/>
</dbReference>
<sequence>MVHQTRTQSEAQLENEMIEQLVGQGFERVSIPSVQALQDNFRTQINKLNEENLEGHALSDKEFERLLLKIEGKSVFESAKILRDKEIISRDDDSILYLKLFDTQNHQNNFLQVTHQTTVVGRYTNRYDVTLLFNGLPLVQIELKRRGLHFAEGFNQIMRYRKDSYGGLFNFLQVFVVSNGVDTKYFANSDREPMKSLMFFWSDDANKRITKLDAFTASFLNPVMLQNVLSKYMIINETDKHLMVMRPYQIYAVERILHQTIEKEENGYVWHTTGSGKTLTSFKASELLAQQEDIKKVIFLVDRKDLDSQTMEEFNKFEKDSVDRTTKTGVLVKQLKDPNRKRIITTIQKMAHAVKTERYRDVMKLYENEKVVFVIDECHRSQFGEMNLLIKRHFKRAQYIGFTGTPRFVDNKSQDGRTTSDLFQDCLHTYLIKDAIHDGNVLGFSVEYIRTMKGKDGIDDVTKVPGIDQQELWLADTRIDMIARHITSIHSNKTHNKKYTGLLTAESIPAAIKYYDAFKKIDSGIKIASIFSFGTNEESVEGEEHSRHSLERIMEDFNQEFGSNHTTENFAAYFADVSKKVKSAQIDLLIVVDMFLTGFDAKTLSTLYVDRPLKHHSLIQAYSRTNRVEGPKKQYGNIVCYRNLKDETDTAVRLFSQTGDTETVLMKRYDQYLADFKDQLDQLLDIAVSPEAVDDLEGESKQKEFVISFRDLTRILTKLKTFVEYDFNQPDMGISEQTYKDFRSKYLLLYENDKNAKDKVSVINDIDFEIELMQTDKINVDYILELLRNTNFENKNERDAAVRRAIKEVNEASSDEMRLKRDLLLEFLQGVAPTLTNKDSINQKYHDFENKRRKREIQAMSEQVQVAEDRLEYFMKEYEYTGVSPDQEINDAIKAPFKEKRKRVQALKDFIYDNVRKYS</sequence>
<dbReference type="SUPFAM" id="SSF52540">
    <property type="entry name" value="P-loop containing nucleoside triphosphate hydrolases"/>
    <property type="match status" value="2"/>
</dbReference>
<keyword evidence="10 11" id="KW-0238">DNA-binding</keyword>
<keyword evidence="4" id="KW-0540">Nuclease</keyword>
<dbReference type="Pfam" id="PF04313">
    <property type="entry name" value="HSDR_N"/>
    <property type="match status" value="1"/>
</dbReference>
<comment type="similarity">
    <text evidence="2 11">Belongs to the HsdR family.</text>
</comment>
<evidence type="ECO:0000256" key="1">
    <source>
        <dbReference type="ARBA" id="ARBA00000851"/>
    </source>
</evidence>
<dbReference type="PANTHER" id="PTHR30195:SF16">
    <property type="entry name" value="TYPE I RESTRICTION ENZYME ENDONUCLEASE SUBUNIT"/>
    <property type="match status" value="1"/>
</dbReference>
<protein>
    <recommendedName>
        <fullName evidence="11">Type I restriction enzyme endonuclease subunit</fullName>
        <shortName evidence="11">R protein</shortName>
        <ecNumber evidence="11">3.1.21.3</ecNumber>
    </recommendedName>
    <alternativeName>
        <fullName evidence="11">Type-1 restriction enzyme R protein</fullName>
    </alternativeName>
</protein>
<evidence type="ECO:0000256" key="6">
    <source>
        <dbReference type="ARBA" id="ARBA00022747"/>
    </source>
</evidence>
<dbReference type="PANTHER" id="PTHR30195">
    <property type="entry name" value="TYPE I SITE-SPECIFIC DEOXYRIBONUCLEASE PROTEIN SUBUNIT M AND R"/>
    <property type="match status" value="1"/>
</dbReference>
<dbReference type="InterPro" id="IPR027417">
    <property type="entry name" value="P-loop_NTPase"/>
</dbReference>
<evidence type="ECO:0000313" key="15">
    <source>
        <dbReference type="Proteomes" id="UP000003052"/>
    </source>
</evidence>
<evidence type="ECO:0000256" key="11">
    <source>
        <dbReference type="RuleBase" id="RU364115"/>
    </source>
</evidence>
<dbReference type="Pfam" id="PF18766">
    <property type="entry name" value="SWI2_SNF2"/>
    <property type="match status" value="1"/>
</dbReference>
<evidence type="ECO:0000259" key="13">
    <source>
        <dbReference type="PROSITE" id="PS51192"/>
    </source>
</evidence>
<evidence type="ECO:0000256" key="8">
    <source>
        <dbReference type="ARBA" id="ARBA00022801"/>
    </source>
</evidence>
<keyword evidence="5 11" id="KW-0547">Nucleotide-binding</keyword>
<keyword evidence="12" id="KW-0175">Coiled coil</keyword>
<comment type="subunit">
    <text evidence="3 11">The type I restriction/modification system is composed of three polypeptides R, M and S.</text>
</comment>
<dbReference type="REBASE" id="40803">
    <property type="entry name" value="PdoU2ORF15174P"/>
</dbReference>
<dbReference type="RefSeq" id="WP_008432643.1">
    <property type="nucleotide sequence ID" value="NZ_AEPB01000057.1"/>
</dbReference>
<evidence type="ECO:0000256" key="9">
    <source>
        <dbReference type="ARBA" id="ARBA00022840"/>
    </source>
</evidence>
<dbReference type="InterPro" id="IPR051268">
    <property type="entry name" value="Type-I_R_enzyme_R_subunit"/>
</dbReference>
<dbReference type="GO" id="GO:0009307">
    <property type="term" value="P:DNA restriction-modification system"/>
    <property type="evidence" value="ECO:0007669"/>
    <property type="project" value="UniProtKB-KW"/>
</dbReference>
<dbReference type="Pfam" id="PF12008">
    <property type="entry name" value="EcoR124_C"/>
    <property type="match status" value="1"/>
</dbReference>
<dbReference type="CDD" id="cd22332">
    <property type="entry name" value="HsdR_N"/>
    <property type="match status" value="1"/>
</dbReference>
<feature type="coiled-coil region" evidence="12">
    <location>
        <begin position="850"/>
        <end position="877"/>
    </location>
</feature>
<dbReference type="AlphaFoldDB" id="E7RKL1"/>
<proteinExistence type="inferred from homology"/>
<keyword evidence="7" id="KW-0255">Endonuclease</keyword>
<dbReference type="GO" id="GO:0005524">
    <property type="term" value="F:ATP binding"/>
    <property type="evidence" value="ECO:0007669"/>
    <property type="project" value="UniProtKB-KW"/>
</dbReference>
<evidence type="ECO:0000256" key="7">
    <source>
        <dbReference type="ARBA" id="ARBA00022759"/>
    </source>
</evidence>
<evidence type="ECO:0000313" key="14">
    <source>
        <dbReference type="EMBL" id="EGA88441.1"/>
    </source>
</evidence>
<evidence type="ECO:0000256" key="10">
    <source>
        <dbReference type="ARBA" id="ARBA00023125"/>
    </source>
</evidence>
<dbReference type="Gene3D" id="3.90.1570.50">
    <property type="match status" value="1"/>
</dbReference>
<dbReference type="Proteomes" id="UP000003052">
    <property type="component" value="Unassembled WGS sequence"/>
</dbReference>
<keyword evidence="6 11" id="KW-0680">Restriction system</keyword>
<evidence type="ECO:0000256" key="2">
    <source>
        <dbReference type="ARBA" id="ARBA00008598"/>
    </source>
</evidence>
<dbReference type="OrthoDB" id="9758243at2"/>
<evidence type="ECO:0000256" key="5">
    <source>
        <dbReference type="ARBA" id="ARBA00022741"/>
    </source>
</evidence>
<comment type="caution">
    <text evidence="14">The sequence shown here is derived from an EMBL/GenBank/DDBJ whole genome shotgun (WGS) entry which is preliminary data.</text>
</comment>
<dbReference type="GO" id="GO:0009035">
    <property type="term" value="F:type I site-specific deoxyribonuclease activity"/>
    <property type="evidence" value="ECO:0007669"/>
    <property type="project" value="UniProtKB-EC"/>
</dbReference>
<dbReference type="SMART" id="SM00487">
    <property type="entry name" value="DEXDc"/>
    <property type="match status" value="1"/>
</dbReference>
<dbReference type="CDD" id="cd18800">
    <property type="entry name" value="SF2_C_EcoR124I-like"/>
    <property type="match status" value="1"/>
</dbReference>
<dbReference type="Gene3D" id="3.40.50.300">
    <property type="entry name" value="P-loop containing nucleotide triphosphate hydrolases"/>
    <property type="match status" value="2"/>
</dbReference>
<evidence type="ECO:0000256" key="3">
    <source>
        <dbReference type="ARBA" id="ARBA00011296"/>
    </source>
</evidence>
<dbReference type="CDD" id="cd18030">
    <property type="entry name" value="DEXHc_RE_I_HsdR"/>
    <property type="match status" value="1"/>
</dbReference>
<comment type="catalytic activity">
    <reaction evidence="1 11">
        <text>Endonucleolytic cleavage of DNA to give random double-stranded fragments with terminal 5'-phosphates, ATP is simultaneously hydrolyzed.</text>
        <dbReference type="EC" id="3.1.21.3"/>
    </reaction>
</comment>
<dbReference type="EC" id="3.1.21.3" evidence="11"/>
<dbReference type="NCBIfam" id="TIGR00348">
    <property type="entry name" value="hsdR"/>
    <property type="match status" value="1"/>
</dbReference>
<dbReference type="PROSITE" id="PS51192">
    <property type="entry name" value="HELICASE_ATP_BIND_1"/>
    <property type="match status" value="1"/>
</dbReference>
<dbReference type="InterPro" id="IPR004473">
    <property type="entry name" value="Restrct_endonuc_typeI_HsdR"/>
</dbReference>
<keyword evidence="9 11" id="KW-0067">ATP-binding</keyword>
<dbReference type="eggNOG" id="COG0610">
    <property type="taxonomic scope" value="Bacteria"/>
</dbReference>